<dbReference type="Proteomes" id="UP000007809">
    <property type="component" value="Chromosome"/>
</dbReference>
<dbReference type="RefSeq" id="WP_013677103.1">
    <property type="nucleotide sequence ID" value="NC_015312.1"/>
</dbReference>
<protein>
    <submittedName>
        <fullName evidence="2">Alpha/beta hydrolase fold protein</fullName>
    </submittedName>
</protein>
<feature type="domain" description="AB hydrolase-1" evidence="1">
    <location>
        <begin position="32"/>
        <end position="254"/>
    </location>
</feature>
<reference evidence="2 3" key="1">
    <citation type="journal article" date="2011" name="J. Bacteriol.">
        <title>Genome sequence of the 1,4-dioxane-degrading Pseudonocardia dioxanivorans strain CB1190.</title>
        <authorList>
            <person name="Sales C.M."/>
            <person name="Mahendra S."/>
            <person name="Grostern A."/>
            <person name="Parales R.E."/>
            <person name="Goodwin L.A."/>
            <person name="Woyke T."/>
            <person name="Nolan M."/>
            <person name="Lapidus A."/>
            <person name="Chertkov O."/>
            <person name="Ovchinnikova G."/>
            <person name="Sczyrba A."/>
            <person name="Alvarez-Cohen L."/>
        </authorList>
    </citation>
    <scope>NUCLEOTIDE SEQUENCE [LARGE SCALE GENOMIC DNA]</scope>
    <source>
        <strain evidence="3">ATCC 55486 / DSM 44775 / JCM 13855 / CB1190</strain>
    </source>
</reference>
<dbReference type="AlphaFoldDB" id="F4CQ01"/>
<dbReference type="GO" id="GO:0047372">
    <property type="term" value="F:monoacylglycerol lipase activity"/>
    <property type="evidence" value="ECO:0007669"/>
    <property type="project" value="TreeGrafter"/>
</dbReference>
<sequence>MLSLVDSGSGTVVGTVRGENVLLDVYRTGSGPTLLLLHGAEGREADEAFTDALAERFTVVAPSHPGFGLSPRPDWCDSVDDLAYLYLEWLEQQDLHDVVVVGLQFGGWVAAEMAVRECSRIGRLVLVDPVGIKVGGREDRDITDVFAISRAELDSRNYADPAAGPGDLALAPHEDVLHIARNEEALALYGWEPYLHNPRLRRWLGRVHVPALVIWGAQDGIVSPEYGRAYADSIPGARFELVEGAGHRAQIEQPDTLAELVVEHAA</sequence>
<dbReference type="InterPro" id="IPR050266">
    <property type="entry name" value="AB_hydrolase_sf"/>
</dbReference>
<dbReference type="HOGENOM" id="CLU_020336_13_2_11"/>
<accession>F4CQ01</accession>
<dbReference type="EMBL" id="CP002593">
    <property type="protein sequence ID" value="AEA27197.1"/>
    <property type="molecule type" value="Genomic_DNA"/>
</dbReference>
<gene>
    <name evidence="2" type="ordered locus">Psed_5059</name>
</gene>
<dbReference type="GO" id="GO:0016020">
    <property type="term" value="C:membrane"/>
    <property type="evidence" value="ECO:0007669"/>
    <property type="project" value="TreeGrafter"/>
</dbReference>
<dbReference type="SUPFAM" id="SSF53474">
    <property type="entry name" value="alpha/beta-Hydrolases"/>
    <property type="match status" value="1"/>
</dbReference>
<organism evidence="2 3">
    <name type="scientific">Pseudonocardia dioxanivorans (strain ATCC 55486 / DSM 44775 / JCM 13855 / CB1190)</name>
    <dbReference type="NCBI Taxonomy" id="675635"/>
    <lineage>
        <taxon>Bacteria</taxon>
        <taxon>Bacillati</taxon>
        <taxon>Actinomycetota</taxon>
        <taxon>Actinomycetes</taxon>
        <taxon>Pseudonocardiales</taxon>
        <taxon>Pseudonocardiaceae</taxon>
        <taxon>Pseudonocardia</taxon>
    </lineage>
</organism>
<dbReference type="InterPro" id="IPR029058">
    <property type="entry name" value="AB_hydrolase_fold"/>
</dbReference>
<evidence type="ECO:0000259" key="1">
    <source>
        <dbReference type="Pfam" id="PF00561"/>
    </source>
</evidence>
<name>F4CQ01_PSEUX</name>
<dbReference type="PANTHER" id="PTHR43798:SF5">
    <property type="entry name" value="MONOACYLGLYCEROL LIPASE ABHD6"/>
    <property type="match status" value="1"/>
</dbReference>
<dbReference type="PANTHER" id="PTHR43798">
    <property type="entry name" value="MONOACYLGLYCEROL LIPASE"/>
    <property type="match status" value="1"/>
</dbReference>
<keyword evidence="3" id="KW-1185">Reference proteome</keyword>
<evidence type="ECO:0000313" key="2">
    <source>
        <dbReference type="EMBL" id="AEA27197.1"/>
    </source>
</evidence>
<proteinExistence type="predicted"/>
<dbReference type="OrthoDB" id="3249793at2"/>
<dbReference type="Gene3D" id="3.40.50.1820">
    <property type="entry name" value="alpha/beta hydrolase"/>
    <property type="match status" value="1"/>
</dbReference>
<dbReference type="InterPro" id="IPR000073">
    <property type="entry name" value="AB_hydrolase_1"/>
</dbReference>
<dbReference type="KEGG" id="pdx:Psed_5059"/>
<dbReference type="GO" id="GO:0046464">
    <property type="term" value="P:acylglycerol catabolic process"/>
    <property type="evidence" value="ECO:0007669"/>
    <property type="project" value="TreeGrafter"/>
</dbReference>
<dbReference type="Pfam" id="PF00561">
    <property type="entry name" value="Abhydrolase_1"/>
    <property type="match status" value="1"/>
</dbReference>
<evidence type="ECO:0000313" key="3">
    <source>
        <dbReference type="Proteomes" id="UP000007809"/>
    </source>
</evidence>
<dbReference type="STRING" id="675635.Psed_5059"/>
<keyword evidence="2" id="KW-0378">Hydrolase</keyword>
<dbReference type="PRINTS" id="PR00111">
    <property type="entry name" value="ABHYDROLASE"/>
</dbReference>
<dbReference type="eggNOG" id="COG2267">
    <property type="taxonomic scope" value="Bacteria"/>
</dbReference>